<feature type="transmembrane region" description="Helical" evidence="1">
    <location>
        <begin position="167"/>
        <end position="185"/>
    </location>
</feature>
<evidence type="ECO:0000313" key="3">
    <source>
        <dbReference type="Proteomes" id="UP000824782"/>
    </source>
</evidence>
<name>A0AAV7DGI8_ENGPU</name>
<dbReference type="Proteomes" id="UP000824782">
    <property type="component" value="Unassembled WGS sequence"/>
</dbReference>
<sequence length="257" mass="29274">MATQETVLCMQLGKCFFNFLPFPFIREAHSQSSIISLLILIVTDALITGFLILLWFGGWLLSTSQDVVFMRFLTFQNETYRTIPLLIPWICFSEEWSRSHTIKLGGTLTAETPLSAQSRLLSVTCWLIAGLIGKQMIAESMEMALECDHGEWLCLFTFINTSRTCDWPLLLSVGLLLGITLFHSTKETQVSVINIWSEEKRNFKELAAPLLLTLGSLISFFFLPPFITVNSWSILALNPICSLFRFLISQPLHIYYQ</sequence>
<gene>
    <name evidence="2" type="ORF">GDO81_001733</name>
</gene>
<dbReference type="AlphaFoldDB" id="A0AAV7DGI8"/>
<evidence type="ECO:0000313" key="2">
    <source>
        <dbReference type="EMBL" id="KAG8596100.1"/>
    </source>
</evidence>
<accession>A0AAV7DGI8</accession>
<organism evidence="2 3">
    <name type="scientific">Engystomops pustulosus</name>
    <name type="common">Tungara frog</name>
    <name type="synonym">Physalaemus pustulosus</name>
    <dbReference type="NCBI Taxonomy" id="76066"/>
    <lineage>
        <taxon>Eukaryota</taxon>
        <taxon>Metazoa</taxon>
        <taxon>Chordata</taxon>
        <taxon>Craniata</taxon>
        <taxon>Vertebrata</taxon>
        <taxon>Euteleostomi</taxon>
        <taxon>Amphibia</taxon>
        <taxon>Batrachia</taxon>
        <taxon>Anura</taxon>
        <taxon>Neobatrachia</taxon>
        <taxon>Hyloidea</taxon>
        <taxon>Leptodactylidae</taxon>
        <taxon>Leiuperinae</taxon>
        <taxon>Engystomops</taxon>
    </lineage>
</organism>
<keyword evidence="1" id="KW-0812">Transmembrane</keyword>
<evidence type="ECO:0008006" key="4">
    <source>
        <dbReference type="Google" id="ProtNLM"/>
    </source>
</evidence>
<protein>
    <recommendedName>
        <fullName evidence="4">Taste receptor type 2</fullName>
    </recommendedName>
</protein>
<proteinExistence type="predicted"/>
<feature type="transmembrane region" description="Helical" evidence="1">
    <location>
        <begin position="34"/>
        <end position="61"/>
    </location>
</feature>
<evidence type="ECO:0000256" key="1">
    <source>
        <dbReference type="SAM" id="Phobius"/>
    </source>
</evidence>
<feature type="transmembrane region" description="Helical" evidence="1">
    <location>
        <begin position="206"/>
        <end position="223"/>
    </location>
</feature>
<keyword evidence="1" id="KW-0472">Membrane</keyword>
<reference evidence="2" key="1">
    <citation type="thesis" date="2020" institute="ProQuest LLC" country="789 East Eisenhower Parkway, Ann Arbor, MI, USA">
        <title>Comparative Genomics and Chromosome Evolution.</title>
        <authorList>
            <person name="Mudd A.B."/>
        </authorList>
    </citation>
    <scope>NUCLEOTIDE SEQUENCE</scope>
    <source>
        <strain evidence="2">237g6f4</strain>
        <tissue evidence="2">Blood</tissue>
    </source>
</reference>
<keyword evidence="1" id="KW-1133">Transmembrane helix</keyword>
<dbReference type="EMBL" id="WNYA01000001">
    <property type="protein sequence ID" value="KAG8596100.1"/>
    <property type="molecule type" value="Genomic_DNA"/>
</dbReference>
<comment type="caution">
    <text evidence="2">The sequence shown here is derived from an EMBL/GenBank/DDBJ whole genome shotgun (WGS) entry which is preliminary data.</text>
</comment>
<keyword evidence="3" id="KW-1185">Reference proteome</keyword>